<dbReference type="Pfam" id="PF12146">
    <property type="entry name" value="Hydrolase_4"/>
    <property type="match status" value="1"/>
</dbReference>
<proteinExistence type="predicted"/>
<comment type="caution">
    <text evidence="2">The sequence shown here is derived from an EMBL/GenBank/DDBJ whole genome shotgun (WGS) entry which is preliminary data.</text>
</comment>
<dbReference type="SUPFAM" id="SSF53474">
    <property type="entry name" value="alpha/beta-Hydrolases"/>
    <property type="match status" value="1"/>
</dbReference>
<organism evidence="2 3">
    <name type="scientific">Azospirillum oleiclasticum</name>
    <dbReference type="NCBI Taxonomy" id="2735135"/>
    <lineage>
        <taxon>Bacteria</taxon>
        <taxon>Pseudomonadati</taxon>
        <taxon>Pseudomonadota</taxon>
        <taxon>Alphaproteobacteria</taxon>
        <taxon>Rhodospirillales</taxon>
        <taxon>Azospirillaceae</taxon>
        <taxon>Azospirillum</taxon>
    </lineage>
</organism>
<dbReference type="PANTHER" id="PTHR11614">
    <property type="entry name" value="PHOSPHOLIPASE-RELATED"/>
    <property type="match status" value="1"/>
</dbReference>
<name>A0ABX2TLY4_9PROT</name>
<feature type="domain" description="Serine aminopeptidase S33" evidence="1">
    <location>
        <begin position="39"/>
        <end position="298"/>
    </location>
</feature>
<evidence type="ECO:0000259" key="1">
    <source>
        <dbReference type="Pfam" id="PF12146"/>
    </source>
</evidence>
<dbReference type="InterPro" id="IPR022742">
    <property type="entry name" value="Hydrolase_4"/>
</dbReference>
<accession>A0ABX2TLY4</accession>
<dbReference type="Proteomes" id="UP000584642">
    <property type="component" value="Unassembled WGS sequence"/>
</dbReference>
<dbReference type="GO" id="GO:0016787">
    <property type="term" value="F:hydrolase activity"/>
    <property type="evidence" value="ECO:0007669"/>
    <property type="project" value="UniProtKB-KW"/>
</dbReference>
<reference evidence="2 3" key="1">
    <citation type="submission" date="2020-05" db="EMBL/GenBank/DDBJ databases">
        <title>Azospirillum oleiclasticum sp. nov, a nitrogen-fixing and heavy crude oil-emulsifying bacterium isolated from the crude oil of Yumen Oilfield.</title>
        <authorList>
            <person name="Wu D."/>
            <person name="Cai M."/>
            <person name="Zhang X."/>
        </authorList>
    </citation>
    <scope>NUCLEOTIDE SEQUENCE [LARGE SCALE GENOMIC DNA]</scope>
    <source>
        <strain evidence="2 3">ROY-1-1-2</strain>
    </source>
</reference>
<dbReference type="InterPro" id="IPR051044">
    <property type="entry name" value="MAG_DAG_Lipase"/>
</dbReference>
<dbReference type="RefSeq" id="WP_180285591.1">
    <property type="nucleotide sequence ID" value="NZ_JABFDB010000031.1"/>
</dbReference>
<dbReference type="Gene3D" id="3.40.50.1820">
    <property type="entry name" value="alpha/beta hydrolase"/>
    <property type="match status" value="1"/>
</dbReference>
<sequence length="317" mass="34874">MGCLGVATASRTDRPAFDTLAAADGTPLRTARWSRPGAERGSVVLLNGRTEFIEKYQETAEALLDRGFAVETLDWRGQGLSGGRMDDNPHKHHLADFGLLADDLDRFVERVVLPRAAGPLLLLAHSMGGMLATLHLARRPALYRAAILSAPMHDIHTGAMPRWLVRLIAGAACRLGRATDYAPTQRDYDPERDGPFLPANAITSNRARWRVYHDAFRDRPELRLGGVTYGWLRAALAASDQVQGTLPLAAVETPVLLLSAPGDQVVNAAAHELVIRRFPNGTIRRYPDSRHEPLMERDSIRDAVWADIDAFLARAEV</sequence>
<evidence type="ECO:0000313" key="3">
    <source>
        <dbReference type="Proteomes" id="UP000584642"/>
    </source>
</evidence>
<dbReference type="EMBL" id="JABFDB010000031">
    <property type="protein sequence ID" value="NYZ23720.1"/>
    <property type="molecule type" value="Genomic_DNA"/>
</dbReference>
<evidence type="ECO:0000313" key="2">
    <source>
        <dbReference type="EMBL" id="NYZ23720.1"/>
    </source>
</evidence>
<keyword evidence="2" id="KW-0378">Hydrolase</keyword>
<keyword evidence="3" id="KW-1185">Reference proteome</keyword>
<protein>
    <submittedName>
        <fullName evidence="2">Alpha/beta hydrolase</fullName>
    </submittedName>
</protein>
<gene>
    <name evidence="2" type="ORF">HND93_28810</name>
</gene>
<dbReference type="InterPro" id="IPR029058">
    <property type="entry name" value="AB_hydrolase_fold"/>
</dbReference>